<dbReference type="OrthoDB" id="7305379at2"/>
<organism evidence="1 2">
    <name type="scientific">Rhodospirillum centenum (strain ATCC 51521 / SW)</name>
    <dbReference type="NCBI Taxonomy" id="414684"/>
    <lineage>
        <taxon>Bacteria</taxon>
        <taxon>Pseudomonadati</taxon>
        <taxon>Pseudomonadota</taxon>
        <taxon>Alphaproteobacteria</taxon>
        <taxon>Rhodospirillales</taxon>
        <taxon>Rhodospirillaceae</taxon>
        <taxon>Rhodospirillum</taxon>
    </lineage>
</organism>
<dbReference type="AlphaFoldDB" id="B6IT71"/>
<dbReference type="EMBL" id="CP000613">
    <property type="protein sequence ID" value="ACI98829.1"/>
    <property type="molecule type" value="Genomic_DNA"/>
</dbReference>
<reference evidence="1 2" key="1">
    <citation type="journal article" date="2010" name="BMC Genomics">
        <title>Metabolic flexibility revealed in the genome of the cyst-forming alpha-1 proteobacterium Rhodospirillum centenum.</title>
        <authorList>
            <person name="Lu Y.K."/>
            <person name="Marden J."/>
            <person name="Han M."/>
            <person name="Swingley W.D."/>
            <person name="Mastrian S.D."/>
            <person name="Chowdhury S.R."/>
            <person name="Hao J."/>
            <person name="Helmy T."/>
            <person name="Kim S."/>
            <person name="Kurdoglu A.A."/>
            <person name="Matthies H.J."/>
            <person name="Rollo D."/>
            <person name="Stothard P."/>
            <person name="Blankenship R.E."/>
            <person name="Bauer C.E."/>
            <person name="Touchman J.W."/>
        </authorList>
    </citation>
    <scope>NUCLEOTIDE SEQUENCE [LARGE SCALE GENOMIC DNA]</scope>
    <source>
        <strain evidence="2">ATCC 51521 / SW</strain>
    </source>
</reference>
<evidence type="ECO:0000313" key="1">
    <source>
        <dbReference type="EMBL" id="ACI98829.1"/>
    </source>
</evidence>
<dbReference type="HOGENOM" id="CLU_2071261_0_0_5"/>
<protein>
    <submittedName>
        <fullName evidence="1">Uncharacterized protein</fullName>
    </submittedName>
</protein>
<dbReference type="eggNOG" id="ENOG50349NI">
    <property type="taxonomic scope" value="Bacteria"/>
</dbReference>
<dbReference type="KEGG" id="rce:RC1_1425"/>
<evidence type="ECO:0000313" key="2">
    <source>
        <dbReference type="Proteomes" id="UP000001591"/>
    </source>
</evidence>
<name>B6IT71_RHOCS</name>
<sequence>MATKSAPPNDNAYDDTLERTAVVMYALLEQLHDVLADSGKPDDVNLGMLMGLTMFLDDRIGPFRAERLMASSPSIILKTDAHVVREQLDQFLPVLNAFGEHLAKLEPTARTRDLEPAR</sequence>
<proteinExistence type="predicted"/>
<accession>B6IT71</accession>
<keyword evidence="2" id="KW-1185">Reference proteome</keyword>
<gene>
    <name evidence="1" type="ordered locus">RC1_1425</name>
</gene>
<dbReference type="STRING" id="414684.RC1_1425"/>
<dbReference type="RefSeq" id="WP_012566616.1">
    <property type="nucleotide sequence ID" value="NC_011420.2"/>
</dbReference>
<dbReference type="Proteomes" id="UP000001591">
    <property type="component" value="Chromosome"/>
</dbReference>